<dbReference type="PANTHER" id="PTHR45947:SF3">
    <property type="entry name" value="SULFOQUINOVOSYL TRANSFERASE SQD2"/>
    <property type="match status" value="1"/>
</dbReference>
<evidence type="ECO:0000313" key="3">
    <source>
        <dbReference type="EMBL" id="PSR23957.1"/>
    </source>
</evidence>
<dbReference type="Proteomes" id="UP000241848">
    <property type="component" value="Unassembled WGS sequence"/>
</dbReference>
<dbReference type="SUPFAM" id="SSF53756">
    <property type="entry name" value="UDP-Glycosyltransferase/glycogen phosphorylase"/>
    <property type="match status" value="1"/>
</dbReference>
<dbReference type="GO" id="GO:0016757">
    <property type="term" value="F:glycosyltransferase activity"/>
    <property type="evidence" value="ECO:0007669"/>
    <property type="project" value="InterPro"/>
</dbReference>
<name>A0A2T2WNZ5_9FIRM</name>
<reference evidence="3 4" key="1">
    <citation type="journal article" date="2014" name="BMC Genomics">
        <title>Comparison of environmental and isolate Sulfobacillus genomes reveals diverse carbon, sulfur, nitrogen, and hydrogen metabolisms.</title>
        <authorList>
            <person name="Justice N.B."/>
            <person name="Norman A."/>
            <person name="Brown C.T."/>
            <person name="Singh A."/>
            <person name="Thomas B.C."/>
            <person name="Banfield J.F."/>
        </authorList>
    </citation>
    <scope>NUCLEOTIDE SEQUENCE [LARGE SCALE GENOMIC DNA]</scope>
    <source>
        <strain evidence="3">AMDSBA3</strain>
    </source>
</reference>
<dbReference type="Pfam" id="PF00534">
    <property type="entry name" value="Glycos_transf_1"/>
    <property type="match status" value="1"/>
</dbReference>
<proteinExistence type="predicted"/>
<evidence type="ECO:0000313" key="4">
    <source>
        <dbReference type="Proteomes" id="UP000241848"/>
    </source>
</evidence>
<dbReference type="InterPro" id="IPR028098">
    <property type="entry name" value="Glyco_trans_4-like_N"/>
</dbReference>
<dbReference type="InterPro" id="IPR050194">
    <property type="entry name" value="Glycosyltransferase_grp1"/>
</dbReference>
<dbReference type="PANTHER" id="PTHR45947">
    <property type="entry name" value="SULFOQUINOVOSYL TRANSFERASE SQD2"/>
    <property type="match status" value="1"/>
</dbReference>
<dbReference type="InterPro" id="IPR001296">
    <property type="entry name" value="Glyco_trans_1"/>
</dbReference>
<accession>A0A2T2WNZ5</accession>
<dbReference type="AlphaFoldDB" id="A0A2T2WNZ5"/>
<evidence type="ECO:0000259" key="2">
    <source>
        <dbReference type="Pfam" id="PF13439"/>
    </source>
</evidence>
<protein>
    <submittedName>
        <fullName evidence="3">Glycosyltransferase family 1 protein</fullName>
    </submittedName>
</protein>
<dbReference type="Gene3D" id="3.40.50.2000">
    <property type="entry name" value="Glycogen Phosphorylase B"/>
    <property type="match status" value="2"/>
</dbReference>
<gene>
    <name evidence="3" type="ORF">C7B45_01340</name>
</gene>
<sequence>MKIAEVTATFPPYHGGVGYVAYHNARLLAERGHQVTVITPIARPRITDVFETSALFVKRLPALFSVGNAPFLPHLSAALKGYDLIHLHYPFIFGAEAVMASAARYRTPVVLTYHNRLVEAGGIKKWLFIAYNTVQERRLIKQSTIRIAVSQDHFSSLFPNFSAVEVPNGVDTAHFVPSDQAMARQMLQLPVSRPMALFVGGLDAAHRFKNVPALLRVAARIPGLVIVIIGRGESRQSLVELSCRLGLAQRTRFDDQCPTSRLPLYYQAADFTVLPSNRTESFGMVLAESMACATPVIATDLPGVRSVVTHNTTGLIVPVNDDNALFASMQWMMSHDAKRRQMGRRGRTHVENHYAWPVIADALEKACEQAVEVHRMKFHPKIPYNA</sequence>
<organism evidence="3 4">
    <name type="scientific">Sulfobacillus acidophilus</name>
    <dbReference type="NCBI Taxonomy" id="53633"/>
    <lineage>
        <taxon>Bacteria</taxon>
        <taxon>Bacillati</taxon>
        <taxon>Bacillota</taxon>
        <taxon>Clostridia</taxon>
        <taxon>Eubacteriales</taxon>
        <taxon>Clostridiales Family XVII. Incertae Sedis</taxon>
        <taxon>Sulfobacillus</taxon>
    </lineage>
</organism>
<feature type="domain" description="Glycosyltransferase subfamily 4-like N-terminal" evidence="2">
    <location>
        <begin position="15"/>
        <end position="173"/>
    </location>
</feature>
<evidence type="ECO:0000259" key="1">
    <source>
        <dbReference type="Pfam" id="PF00534"/>
    </source>
</evidence>
<dbReference type="Pfam" id="PF13439">
    <property type="entry name" value="Glyco_transf_4"/>
    <property type="match status" value="1"/>
</dbReference>
<feature type="domain" description="Glycosyl transferase family 1" evidence="1">
    <location>
        <begin position="184"/>
        <end position="348"/>
    </location>
</feature>
<comment type="caution">
    <text evidence="3">The sequence shown here is derived from an EMBL/GenBank/DDBJ whole genome shotgun (WGS) entry which is preliminary data.</text>
</comment>
<dbReference type="CDD" id="cd03801">
    <property type="entry name" value="GT4_PimA-like"/>
    <property type="match status" value="1"/>
</dbReference>
<keyword evidence="3" id="KW-0808">Transferase</keyword>
<dbReference type="EMBL" id="PXYV01000002">
    <property type="protein sequence ID" value="PSR23957.1"/>
    <property type="molecule type" value="Genomic_DNA"/>
</dbReference>